<evidence type="ECO:0000313" key="9">
    <source>
        <dbReference type="EMBL" id="MDO6573579.1"/>
    </source>
</evidence>
<dbReference type="EMBL" id="JAUOQO010000004">
    <property type="protein sequence ID" value="MDO6573579.1"/>
    <property type="molecule type" value="Genomic_DNA"/>
</dbReference>
<dbReference type="RefSeq" id="WP_046467275.1">
    <property type="nucleotide sequence ID" value="NZ_JAUOQO010000004.1"/>
</dbReference>
<sequence length="872" mass="98506">MSKLNKTILREFKSSFPRFISITILLALGAFILIGLKVTGDDMRLTGDQYFKDHHMAHAQVTSPIGFSKDDKQHINNMDHVAKTEYSISKDARIANSNKAIRLNENTSKLSTYKVKKGRLPKSSNEIALNAQDTSKYKIGQTIDFTNNKGKKDISGLKHHQYKVVGFVTSSDYMQKQNLGVTNVGKGQIDTFGVLAKSGFNTSKPNVAKLTYNNAHGNSYSDRFEKQINSNASNNADDLEKWSDKQRSDMKDDKQAELNKAKKELDQQKDSVNENKATLQQTGKLKDAQQDIAKSETQLKNKENDIKKLDGINYEIQPRSDYNQGYSQFGESAKRIDILSNTFPIIFFAVAILVTFITMSRMAEEKRMNMGVMRALGYTKFDAMKLFLIYGTSAAVIGTALGSFFGTWYLPEKIYQAYAANLIVPEIQTPTHWLWIGISLLVALLCTVVPSVYIAWKALKEQPKYLLLPKPPKAGSKILLERLPFIWNKLSFNHKVTARNLFRYKGRMFMTILGVFGCTALLITGFGMRDSLNGIIHNQYQNIIHYDIISVYNTHASQQDKDKYNDKINDLDSVKQKDDVYYQSVTTKPKNVIDNQQISMIVPKNSNNFQDYMTLRDAGSDKKMKLSNNGVVISEKLAKLGHYKKGDTLTIKDDTNAKHKVKIDGIAQMYAGHYMVMNKQYYEKAFDKDIDYNAKILNLKDRSASNINKVSSELNEQDASQTAVQSNQAKTAINTILDGLDNIVLIIVVASSALSFVVLFTLTNINVSERTRELATLRVLGFYKKETVMYIYRETILLTIIGILTGFIGGTYLHHFIMDTLPPNNAMADLTLYWTNFTFSTLLTLVFAFIVMLIMARKISRIDMLNALNSAD</sequence>
<evidence type="ECO:0000256" key="2">
    <source>
        <dbReference type="ARBA" id="ARBA00022475"/>
    </source>
</evidence>
<protein>
    <submittedName>
        <fullName evidence="9">FtsX-like permease family protein</fullName>
    </submittedName>
</protein>
<comment type="subcellular location">
    <subcellularLocation>
        <location evidence="1">Cell membrane</location>
        <topology evidence="1">Multi-pass membrane protein</topology>
    </subcellularLocation>
</comment>
<dbReference type="PANTHER" id="PTHR30287:SF1">
    <property type="entry name" value="INNER MEMBRANE PROTEIN"/>
    <property type="match status" value="1"/>
</dbReference>
<keyword evidence="3 7" id="KW-0812">Transmembrane</keyword>
<evidence type="ECO:0000256" key="3">
    <source>
        <dbReference type="ARBA" id="ARBA00022692"/>
    </source>
</evidence>
<dbReference type="InterPro" id="IPR003838">
    <property type="entry name" value="ABC3_permease_C"/>
</dbReference>
<feature type="transmembrane region" description="Helical" evidence="7">
    <location>
        <begin position="743"/>
        <end position="762"/>
    </location>
</feature>
<feature type="domain" description="ABC3 transporter permease C-terminal" evidence="8">
    <location>
        <begin position="746"/>
        <end position="863"/>
    </location>
</feature>
<feature type="compositionally biased region" description="Basic and acidic residues" evidence="6">
    <location>
        <begin position="238"/>
        <end position="273"/>
    </location>
</feature>
<evidence type="ECO:0000256" key="4">
    <source>
        <dbReference type="ARBA" id="ARBA00022989"/>
    </source>
</evidence>
<feature type="transmembrane region" description="Helical" evidence="7">
    <location>
        <begin position="433"/>
        <end position="456"/>
    </location>
</feature>
<feature type="region of interest" description="Disordered" evidence="6">
    <location>
        <begin position="230"/>
        <end position="299"/>
    </location>
</feature>
<evidence type="ECO:0000313" key="10">
    <source>
        <dbReference type="Proteomes" id="UP001170310"/>
    </source>
</evidence>
<reference evidence="9" key="1">
    <citation type="submission" date="2023-07" db="EMBL/GenBank/DDBJ databases">
        <title>Genome content predicts the carbon catabolic preferences of heterotrophic bacteria.</title>
        <authorList>
            <person name="Gralka M."/>
        </authorList>
    </citation>
    <scope>NUCLEOTIDE SEQUENCE</scope>
    <source>
        <strain evidence="9">E2R20</strain>
    </source>
</reference>
<evidence type="ECO:0000256" key="7">
    <source>
        <dbReference type="SAM" id="Phobius"/>
    </source>
</evidence>
<feature type="transmembrane region" description="Helical" evidence="7">
    <location>
        <begin position="508"/>
        <end position="528"/>
    </location>
</feature>
<evidence type="ECO:0000259" key="8">
    <source>
        <dbReference type="Pfam" id="PF02687"/>
    </source>
</evidence>
<dbReference type="GO" id="GO:0005886">
    <property type="term" value="C:plasma membrane"/>
    <property type="evidence" value="ECO:0007669"/>
    <property type="project" value="UniProtKB-SubCell"/>
</dbReference>
<dbReference type="Proteomes" id="UP001170310">
    <property type="component" value="Unassembled WGS sequence"/>
</dbReference>
<keyword evidence="5 7" id="KW-0472">Membrane</keyword>
<dbReference type="InterPro" id="IPR038766">
    <property type="entry name" value="Membrane_comp_ABC_pdt"/>
</dbReference>
<keyword evidence="2" id="KW-1003">Cell membrane</keyword>
<feature type="transmembrane region" description="Helical" evidence="7">
    <location>
        <begin position="343"/>
        <end position="363"/>
    </location>
</feature>
<evidence type="ECO:0000256" key="5">
    <source>
        <dbReference type="ARBA" id="ARBA00023136"/>
    </source>
</evidence>
<dbReference type="AlphaFoldDB" id="A0AAW7YR11"/>
<accession>A0AAW7YR11</accession>
<organism evidence="9 10">
    <name type="scientific">Staphylococcus pasteuri_A</name>
    <dbReference type="NCBI Taxonomy" id="3062664"/>
    <lineage>
        <taxon>Bacteria</taxon>
        <taxon>Bacillati</taxon>
        <taxon>Bacillota</taxon>
        <taxon>Bacilli</taxon>
        <taxon>Bacillales</taxon>
        <taxon>Staphylococcaceae</taxon>
        <taxon>Staphylococcus</taxon>
    </lineage>
</organism>
<dbReference type="PANTHER" id="PTHR30287">
    <property type="entry name" value="MEMBRANE COMPONENT OF PREDICTED ABC SUPERFAMILY METABOLITE UPTAKE TRANSPORTER"/>
    <property type="match status" value="1"/>
</dbReference>
<feature type="transmembrane region" description="Helical" evidence="7">
    <location>
        <begin position="837"/>
        <end position="856"/>
    </location>
</feature>
<gene>
    <name evidence="9" type="ORF">Q4528_05335</name>
</gene>
<keyword evidence="4 7" id="KW-1133">Transmembrane helix</keyword>
<feature type="domain" description="ABC3 transporter permease C-terminal" evidence="8">
    <location>
        <begin position="342"/>
        <end position="463"/>
    </location>
</feature>
<keyword evidence="10" id="KW-1185">Reference proteome</keyword>
<proteinExistence type="predicted"/>
<comment type="caution">
    <text evidence="9">The sequence shown here is derived from an EMBL/GenBank/DDBJ whole genome shotgun (WGS) entry which is preliminary data.</text>
</comment>
<dbReference type="Pfam" id="PF02687">
    <property type="entry name" value="FtsX"/>
    <property type="match status" value="2"/>
</dbReference>
<feature type="transmembrane region" description="Helical" evidence="7">
    <location>
        <begin position="384"/>
        <end position="405"/>
    </location>
</feature>
<evidence type="ECO:0000256" key="6">
    <source>
        <dbReference type="SAM" id="MobiDB-lite"/>
    </source>
</evidence>
<name>A0AAW7YR11_9STAP</name>
<feature type="transmembrane region" description="Helical" evidence="7">
    <location>
        <begin position="795"/>
        <end position="817"/>
    </location>
</feature>
<feature type="compositionally biased region" description="Polar residues" evidence="6">
    <location>
        <begin position="274"/>
        <end position="283"/>
    </location>
</feature>
<feature type="transmembrane region" description="Helical" evidence="7">
    <location>
        <begin position="16"/>
        <end position="36"/>
    </location>
</feature>
<feature type="compositionally biased region" description="Basic and acidic residues" evidence="6">
    <location>
        <begin position="284"/>
        <end position="299"/>
    </location>
</feature>
<evidence type="ECO:0000256" key="1">
    <source>
        <dbReference type="ARBA" id="ARBA00004651"/>
    </source>
</evidence>